<dbReference type="SUPFAM" id="SSF103481">
    <property type="entry name" value="Multidrug resistance efflux transporter EmrE"/>
    <property type="match status" value="1"/>
</dbReference>
<feature type="transmembrane region" description="Helical" evidence="7">
    <location>
        <begin position="229"/>
        <end position="245"/>
    </location>
</feature>
<feature type="transmembrane region" description="Helical" evidence="7">
    <location>
        <begin position="257"/>
        <end position="274"/>
    </location>
</feature>
<feature type="transmembrane region" description="Helical" evidence="7">
    <location>
        <begin position="280"/>
        <end position="299"/>
    </location>
</feature>
<dbReference type="GO" id="GO:0005886">
    <property type="term" value="C:plasma membrane"/>
    <property type="evidence" value="ECO:0007669"/>
    <property type="project" value="UniProtKB-SubCell"/>
</dbReference>
<evidence type="ECO:0000313" key="9">
    <source>
        <dbReference type="EMBL" id="GIJ02140.1"/>
    </source>
</evidence>
<dbReference type="Proteomes" id="UP000652013">
    <property type="component" value="Unassembled WGS sequence"/>
</dbReference>
<feature type="transmembrane region" description="Helical" evidence="7">
    <location>
        <begin position="188"/>
        <end position="209"/>
    </location>
</feature>
<accession>A0A8J3Y6D1</accession>
<organism evidence="9 10">
    <name type="scientific">Spirilliplanes yamanashiensis</name>
    <dbReference type="NCBI Taxonomy" id="42233"/>
    <lineage>
        <taxon>Bacteria</taxon>
        <taxon>Bacillati</taxon>
        <taxon>Actinomycetota</taxon>
        <taxon>Actinomycetes</taxon>
        <taxon>Micromonosporales</taxon>
        <taxon>Micromonosporaceae</taxon>
        <taxon>Spirilliplanes</taxon>
    </lineage>
</organism>
<evidence type="ECO:0000256" key="2">
    <source>
        <dbReference type="ARBA" id="ARBA00007362"/>
    </source>
</evidence>
<evidence type="ECO:0000259" key="8">
    <source>
        <dbReference type="Pfam" id="PF00892"/>
    </source>
</evidence>
<dbReference type="InterPro" id="IPR050638">
    <property type="entry name" value="AA-Vitamin_Transporters"/>
</dbReference>
<comment type="similarity">
    <text evidence="2">Belongs to the EamA transporter family.</text>
</comment>
<comment type="caution">
    <text evidence="9">The sequence shown here is derived from an EMBL/GenBank/DDBJ whole genome shotgun (WGS) entry which is preliminary data.</text>
</comment>
<feature type="domain" description="EamA" evidence="8">
    <location>
        <begin position="161"/>
        <end position="296"/>
    </location>
</feature>
<keyword evidence="3" id="KW-1003">Cell membrane</keyword>
<comment type="subcellular location">
    <subcellularLocation>
        <location evidence="1">Cell membrane</location>
        <topology evidence="1">Multi-pass membrane protein</topology>
    </subcellularLocation>
</comment>
<evidence type="ECO:0000256" key="3">
    <source>
        <dbReference type="ARBA" id="ARBA00022475"/>
    </source>
</evidence>
<evidence type="ECO:0000256" key="4">
    <source>
        <dbReference type="ARBA" id="ARBA00022692"/>
    </source>
</evidence>
<feature type="transmembrane region" description="Helical" evidence="7">
    <location>
        <begin position="154"/>
        <end position="176"/>
    </location>
</feature>
<sequence length="337" mass="34441">MSTTAAAPSPSATDAAFPLFAVLSWGAMFPILSTALVTVDAFNLTAVRYLLAAGILVGILAWRESPAALRPAGRAGEVLVLGVLGFASFNLLTNLALGVASPQNVALFAATTPVITQFVRWARDGVRPSPLLVGLSAVAFAGVGLVLTRGRLDGLAAIGGGELVMLAAVVSWAIYAHGSSRFPAWSPLRYTALTSVAGTLAIVAAALVADLAGWQRLPAVADLGAVAPQLTYLVLVAAVAAVLAMNTGARRLGPANAALYMNLVPVVTFAVQIARGHRPLAVELAGAALTVAALVAANLTMRRPATPAPVAVDHLPISPAALMPRAPRLRSHPGIWS</sequence>
<dbReference type="Pfam" id="PF00892">
    <property type="entry name" value="EamA"/>
    <property type="match status" value="2"/>
</dbReference>
<gene>
    <name evidence="9" type="ORF">Sya03_14920</name>
</gene>
<keyword evidence="4 7" id="KW-0812">Transmembrane</keyword>
<reference evidence="9" key="1">
    <citation type="submission" date="2021-01" db="EMBL/GenBank/DDBJ databases">
        <title>Whole genome shotgun sequence of Spirilliplanes yamanashiensis NBRC 15828.</title>
        <authorList>
            <person name="Komaki H."/>
            <person name="Tamura T."/>
        </authorList>
    </citation>
    <scope>NUCLEOTIDE SEQUENCE</scope>
    <source>
        <strain evidence="9">NBRC 15828</strain>
    </source>
</reference>
<keyword evidence="10" id="KW-1185">Reference proteome</keyword>
<evidence type="ECO:0000256" key="6">
    <source>
        <dbReference type="ARBA" id="ARBA00023136"/>
    </source>
</evidence>
<dbReference type="InterPro" id="IPR000620">
    <property type="entry name" value="EamA_dom"/>
</dbReference>
<feature type="transmembrane region" description="Helical" evidence="7">
    <location>
        <begin position="75"/>
        <end position="97"/>
    </location>
</feature>
<dbReference type="PANTHER" id="PTHR32322">
    <property type="entry name" value="INNER MEMBRANE TRANSPORTER"/>
    <property type="match status" value="1"/>
</dbReference>
<keyword evidence="5 7" id="KW-1133">Transmembrane helix</keyword>
<evidence type="ECO:0000256" key="5">
    <source>
        <dbReference type="ARBA" id="ARBA00022989"/>
    </source>
</evidence>
<feature type="transmembrane region" description="Helical" evidence="7">
    <location>
        <begin position="46"/>
        <end position="63"/>
    </location>
</feature>
<protein>
    <submittedName>
        <fullName evidence="9">Transporter</fullName>
    </submittedName>
</protein>
<proteinExistence type="inferred from homology"/>
<feature type="transmembrane region" description="Helical" evidence="7">
    <location>
        <begin position="130"/>
        <end position="148"/>
    </location>
</feature>
<dbReference type="InterPro" id="IPR037185">
    <property type="entry name" value="EmrE-like"/>
</dbReference>
<evidence type="ECO:0000256" key="1">
    <source>
        <dbReference type="ARBA" id="ARBA00004651"/>
    </source>
</evidence>
<dbReference type="PANTHER" id="PTHR32322:SF18">
    <property type="entry name" value="S-ADENOSYLMETHIONINE_S-ADENOSYLHOMOCYSTEINE TRANSPORTER"/>
    <property type="match status" value="1"/>
</dbReference>
<keyword evidence="6 7" id="KW-0472">Membrane</keyword>
<feature type="transmembrane region" description="Helical" evidence="7">
    <location>
        <begin position="15"/>
        <end position="39"/>
    </location>
</feature>
<dbReference type="AlphaFoldDB" id="A0A8J3Y6D1"/>
<feature type="domain" description="EamA" evidence="8">
    <location>
        <begin position="19"/>
        <end position="147"/>
    </location>
</feature>
<evidence type="ECO:0000313" key="10">
    <source>
        <dbReference type="Proteomes" id="UP000652013"/>
    </source>
</evidence>
<evidence type="ECO:0000256" key="7">
    <source>
        <dbReference type="SAM" id="Phobius"/>
    </source>
</evidence>
<name>A0A8J3Y6D1_9ACTN</name>
<dbReference type="EMBL" id="BOOY01000008">
    <property type="protein sequence ID" value="GIJ02140.1"/>
    <property type="molecule type" value="Genomic_DNA"/>
</dbReference>
<dbReference type="RefSeq" id="WP_203937450.1">
    <property type="nucleotide sequence ID" value="NZ_BAAAGJ010000019.1"/>
</dbReference>